<gene>
    <name evidence="4" type="primary">msrA</name>
    <name evidence="6" type="ORF">SAMN05192549_106265</name>
</gene>
<organism evidence="6 7">
    <name type="scientific">Duganella sacchari</name>
    <dbReference type="NCBI Taxonomy" id="551987"/>
    <lineage>
        <taxon>Bacteria</taxon>
        <taxon>Pseudomonadati</taxon>
        <taxon>Pseudomonadota</taxon>
        <taxon>Betaproteobacteria</taxon>
        <taxon>Burkholderiales</taxon>
        <taxon>Oxalobacteraceae</taxon>
        <taxon>Telluria group</taxon>
        <taxon>Duganella</taxon>
    </lineage>
</organism>
<dbReference type="OrthoDB" id="4174719at2"/>
<evidence type="ECO:0000313" key="7">
    <source>
        <dbReference type="Proteomes" id="UP000184339"/>
    </source>
</evidence>
<evidence type="ECO:0000256" key="4">
    <source>
        <dbReference type="HAMAP-Rule" id="MF_01401"/>
    </source>
</evidence>
<dbReference type="STRING" id="551987.SAMN05192549_106265"/>
<comment type="similarity">
    <text evidence="4">Belongs to the MsrA Met sulfoxide reductase family.</text>
</comment>
<name>A0A1M7Q750_9BURK</name>
<protein>
    <recommendedName>
        <fullName evidence="4">Peptide methionine sulfoxide reductase MsrA</fullName>
        <shortName evidence="4">Protein-methionine-S-oxide reductase</shortName>
        <ecNumber evidence="4">1.8.4.11</ecNumber>
    </recommendedName>
    <alternativeName>
        <fullName evidence="4">Peptide-methionine (S)-S-oxide reductase</fullName>
        <shortName evidence="4">Peptide Met(O) reductase</shortName>
    </alternativeName>
</protein>
<dbReference type="RefSeq" id="WP_072785974.1">
    <property type="nucleotide sequence ID" value="NZ_FRCX01000006.1"/>
</dbReference>
<feature type="active site" evidence="4">
    <location>
        <position position="14"/>
    </location>
</feature>
<dbReference type="PANTHER" id="PTHR43774">
    <property type="entry name" value="PEPTIDE METHIONINE SULFOXIDE REDUCTASE"/>
    <property type="match status" value="1"/>
</dbReference>
<feature type="domain" description="Peptide methionine sulphoxide reductase MsrA" evidence="5">
    <location>
        <begin position="7"/>
        <end position="157"/>
    </location>
</feature>
<reference evidence="7" key="1">
    <citation type="submission" date="2016-11" db="EMBL/GenBank/DDBJ databases">
        <authorList>
            <person name="Varghese N."/>
            <person name="Submissions S."/>
        </authorList>
    </citation>
    <scope>NUCLEOTIDE SEQUENCE [LARGE SCALE GENOMIC DNA]</scope>
    <source>
        <strain evidence="7">Sac-22</strain>
    </source>
</reference>
<dbReference type="GO" id="GO:0033744">
    <property type="term" value="F:L-methionine:thioredoxin-disulfide S-oxidoreductase activity"/>
    <property type="evidence" value="ECO:0007669"/>
    <property type="project" value="RHEA"/>
</dbReference>
<dbReference type="GO" id="GO:0008113">
    <property type="term" value="F:peptide-methionine (S)-S-oxide reductase activity"/>
    <property type="evidence" value="ECO:0007669"/>
    <property type="project" value="UniProtKB-UniRule"/>
</dbReference>
<dbReference type="Proteomes" id="UP000184339">
    <property type="component" value="Unassembled WGS sequence"/>
</dbReference>
<evidence type="ECO:0000256" key="2">
    <source>
        <dbReference type="ARBA" id="ARBA00047806"/>
    </source>
</evidence>
<evidence type="ECO:0000256" key="1">
    <source>
        <dbReference type="ARBA" id="ARBA00023002"/>
    </source>
</evidence>
<dbReference type="Gene3D" id="3.30.1060.10">
    <property type="entry name" value="Peptide methionine sulphoxide reductase MsrA"/>
    <property type="match status" value="1"/>
</dbReference>
<dbReference type="HAMAP" id="MF_01401">
    <property type="entry name" value="MsrA"/>
    <property type="match status" value="1"/>
</dbReference>
<dbReference type="AlphaFoldDB" id="A0A1M7Q750"/>
<evidence type="ECO:0000259" key="5">
    <source>
        <dbReference type="Pfam" id="PF01625"/>
    </source>
</evidence>
<comment type="catalytic activity">
    <reaction evidence="2 4">
        <text>L-methionyl-[protein] + [thioredoxin]-disulfide + H2O = L-methionyl-(S)-S-oxide-[protein] + [thioredoxin]-dithiol</text>
        <dbReference type="Rhea" id="RHEA:14217"/>
        <dbReference type="Rhea" id="RHEA-COMP:10698"/>
        <dbReference type="Rhea" id="RHEA-COMP:10700"/>
        <dbReference type="Rhea" id="RHEA-COMP:12313"/>
        <dbReference type="Rhea" id="RHEA-COMP:12315"/>
        <dbReference type="ChEBI" id="CHEBI:15377"/>
        <dbReference type="ChEBI" id="CHEBI:16044"/>
        <dbReference type="ChEBI" id="CHEBI:29950"/>
        <dbReference type="ChEBI" id="CHEBI:44120"/>
        <dbReference type="ChEBI" id="CHEBI:50058"/>
        <dbReference type="EC" id="1.8.4.11"/>
    </reaction>
</comment>
<evidence type="ECO:0000256" key="3">
    <source>
        <dbReference type="ARBA" id="ARBA00048782"/>
    </source>
</evidence>
<accession>A0A1M7Q750</accession>
<comment type="function">
    <text evidence="4">Has an important function as a repair enzyme for proteins that have been inactivated by oxidation. Catalyzes the reversible oxidation-reduction of methionine sulfoxide in proteins to methionine.</text>
</comment>
<dbReference type="SUPFAM" id="SSF55068">
    <property type="entry name" value="Peptide methionine sulfoxide reductase"/>
    <property type="match status" value="1"/>
</dbReference>
<dbReference type="PANTHER" id="PTHR43774:SF1">
    <property type="entry name" value="PEPTIDE METHIONINE SULFOXIDE REDUCTASE MSRA 2"/>
    <property type="match status" value="1"/>
</dbReference>
<keyword evidence="1 4" id="KW-0560">Oxidoreductase</keyword>
<keyword evidence="7" id="KW-1185">Reference proteome</keyword>
<proteinExistence type="inferred from homology"/>
<sequence>MAGNTETAILGGGCFWCTEAVYLEVKGVSSVESGYTGGQTEHPSYEQVCAGDTGHAEVVKLQFDPAVISYRDLLEIFFTIHDPTTLNRQGNDVGTQYRSAIYYQSPQQEAMARQVIAEMAHVWDAPIVTELSPFQTFYKAEDYHQDYFRQHPLQGYCAFVVAPKVEKFRKTYSNRLRS</sequence>
<comment type="catalytic activity">
    <reaction evidence="3 4">
        <text>[thioredoxin]-disulfide + L-methionine + H2O = L-methionine (S)-S-oxide + [thioredoxin]-dithiol</text>
        <dbReference type="Rhea" id="RHEA:19993"/>
        <dbReference type="Rhea" id="RHEA-COMP:10698"/>
        <dbReference type="Rhea" id="RHEA-COMP:10700"/>
        <dbReference type="ChEBI" id="CHEBI:15377"/>
        <dbReference type="ChEBI" id="CHEBI:29950"/>
        <dbReference type="ChEBI" id="CHEBI:50058"/>
        <dbReference type="ChEBI" id="CHEBI:57844"/>
        <dbReference type="ChEBI" id="CHEBI:58772"/>
        <dbReference type="EC" id="1.8.4.11"/>
    </reaction>
</comment>
<evidence type="ECO:0000313" key="6">
    <source>
        <dbReference type="EMBL" id="SHN26110.1"/>
    </source>
</evidence>
<dbReference type="NCBIfam" id="TIGR00401">
    <property type="entry name" value="msrA"/>
    <property type="match status" value="1"/>
</dbReference>
<dbReference type="InterPro" id="IPR036509">
    <property type="entry name" value="Met_Sox_Rdtase_MsrA_sf"/>
</dbReference>
<dbReference type="InterPro" id="IPR002569">
    <property type="entry name" value="Met_Sox_Rdtase_MsrA_dom"/>
</dbReference>
<dbReference type="EMBL" id="FRCX01000006">
    <property type="protein sequence ID" value="SHN26110.1"/>
    <property type="molecule type" value="Genomic_DNA"/>
</dbReference>
<dbReference type="EC" id="1.8.4.11" evidence="4"/>
<dbReference type="Pfam" id="PF01625">
    <property type="entry name" value="PMSR"/>
    <property type="match status" value="1"/>
</dbReference>